<keyword evidence="2" id="KW-0223">Dioxygenase</keyword>
<dbReference type="InterPro" id="IPR037523">
    <property type="entry name" value="VOC_core"/>
</dbReference>
<name>A0A6A5WK66_9PLEO</name>
<proteinExistence type="predicted"/>
<dbReference type="Pfam" id="PF00903">
    <property type="entry name" value="Glyoxalase"/>
    <property type="match status" value="1"/>
</dbReference>
<dbReference type="PANTHER" id="PTHR10374">
    <property type="entry name" value="LACTOYLGLUTATHIONE LYASE GLYOXALASE I"/>
    <property type="match status" value="1"/>
</dbReference>
<evidence type="ECO:0000313" key="2">
    <source>
        <dbReference type="EMBL" id="KAF2002300.1"/>
    </source>
</evidence>
<dbReference type="GO" id="GO:0051213">
    <property type="term" value="F:dioxygenase activity"/>
    <property type="evidence" value="ECO:0007669"/>
    <property type="project" value="UniProtKB-KW"/>
</dbReference>
<feature type="non-terminal residue" evidence="2">
    <location>
        <position position="1"/>
    </location>
</feature>
<dbReference type="PANTHER" id="PTHR10374:SF19">
    <property type="entry name" value="LYASE (GLO1), PUTATIVE (AFU_ORTHOLOGUE AFUA_2G13550)-RELATED"/>
    <property type="match status" value="1"/>
</dbReference>
<protein>
    <submittedName>
        <fullName evidence="2">Glyoxalase/Bleomycin resistance protein/Dihydroxybiphenyl dioxygenase</fullName>
    </submittedName>
</protein>
<dbReference type="InterPro" id="IPR004360">
    <property type="entry name" value="Glyas_Fos-R_dOase_dom"/>
</dbReference>
<organism evidence="2 3">
    <name type="scientific">Amniculicola lignicola CBS 123094</name>
    <dbReference type="NCBI Taxonomy" id="1392246"/>
    <lineage>
        <taxon>Eukaryota</taxon>
        <taxon>Fungi</taxon>
        <taxon>Dikarya</taxon>
        <taxon>Ascomycota</taxon>
        <taxon>Pezizomycotina</taxon>
        <taxon>Dothideomycetes</taxon>
        <taxon>Pleosporomycetidae</taxon>
        <taxon>Pleosporales</taxon>
        <taxon>Amniculicolaceae</taxon>
        <taxon>Amniculicola</taxon>
    </lineage>
</organism>
<dbReference type="OrthoDB" id="16820at2759"/>
<feature type="non-terminal residue" evidence="2">
    <location>
        <position position="195"/>
    </location>
</feature>
<dbReference type="Proteomes" id="UP000799779">
    <property type="component" value="Unassembled WGS sequence"/>
</dbReference>
<dbReference type="PROSITE" id="PS51819">
    <property type="entry name" value="VOC"/>
    <property type="match status" value="1"/>
</dbReference>
<gene>
    <name evidence="2" type="ORF">P154DRAFT_414731</name>
</gene>
<dbReference type="Gene3D" id="3.10.180.10">
    <property type="entry name" value="2,3-Dihydroxybiphenyl 1,2-Dioxygenase, domain 1"/>
    <property type="match status" value="1"/>
</dbReference>
<dbReference type="EMBL" id="ML977578">
    <property type="protein sequence ID" value="KAF2002300.1"/>
    <property type="molecule type" value="Genomic_DNA"/>
</dbReference>
<evidence type="ECO:0000259" key="1">
    <source>
        <dbReference type="PROSITE" id="PS51819"/>
    </source>
</evidence>
<dbReference type="AlphaFoldDB" id="A0A6A5WK66"/>
<feature type="domain" description="VOC" evidence="1">
    <location>
        <begin position="14"/>
        <end position="195"/>
    </location>
</feature>
<keyword evidence="2" id="KW-0560">Oxidoreductase</keyword>
<accession>A0A6A5WK66</accession>
<dbReference type="InterPro" id="IPR029068">
    <property type="entry name" value="Glyas_Bleomycin-R_OHBP_Dase"/>
</dbReference>
<evidence type="ECO:0000313" key="3">
    <source>
        <dbReference type="Proteomes" id="UP000799779"/>
    </source>
</evidence>
<reference evidence="2" key="1">
    <citation type="journal article" date="2020" name="Stud. Mycol.">
        <title>101 Dothideomycetes genomes: a test case for predicting lifestyles and emergence of pathogens.</title>
        <authorList>
            <person name="Haridas S."/>
            <person name="Albert R."/>
            <person name="Binder M."/>
            <person name="Bloem J."/>
            <person name="Labutti K."/>
            <person name="Salamov A."/>
            <person name="Andreopoulos B."/>
            <person name="Baker S."/>
            <person name="Barry K."/>
            <person name="Bills G."/>
            <person name="Bluhm B."/>
            <person name="Cannon C."/>
            <person name="Castanera R."/>
            <person name="Culley D."/>
            <person name="Daum C."/>
            <person name="Ezra D."/>
            <person name="Gonzalez J."/>
            <person name="Henrissat B."/>
            <person name="Kuo A."/>
            <person name="Liang C."/>
            <person name="Lipzen A."/>
            <person name="Lutzoni F."/>
            <person name="Magnuson J."/>
            <person name="Mondo S."/>
            <person name="Nolan M."/>
            <person name="Ohm R."/>
            <person name="Pangilinan J."/>
            <person name="Park H.-J."/>
            <person name="Ramirez L."/>
            <person name="Alfaro M."/>
            <person name="Sun H."/>
            <person name="Tritt A."/>
            <person name="Yoshinaga Y."/>
            <person name="Zwiers L.-H."/>
            <person name="Turgeon B."/>
            <person name="Goodwin S."/>
            <person name="Spatafora J."/>
            <person name="Crous P."/>
            <person name="Grigoriev I."/>
        </authorList>
    </citation>
    <scope>NUCLEOTIDE SEQUENCE</scope>
    <source>
        <strain evidence="2">CBS 123094</strain>
    </source>
</reference>
<dbReference type="SUPFAM" id="SSF54593">
    <property type="entry name" value="Glyoxalase/Bleomycin resistance protein/Dihydroxybiphenyl dioxygenase"/>
    <property type="match status" value="1"/>
</dbReference>
<keyword evidence="3" id="KW-1185">Reference proteome</keyword>
<sequence length="195" mass="21851">GTDCAADPATTGYFVNHIALLVNDIEVSRKWYSEVLGMRHAFTFDISEDFTLMYMGHSQAGRNGMGFQTGAEMVRDKNNMAGMVEFQWNKKQKEERKFDANPRNTVSHLGLIVPDLIAAQERFISLNVTIIKRAGELDWSPETGNRIFAGAWGFNNLEDPEAQESIRKAMPGIDAIGFKDFILIADPDGNLFEVQ</sequence>